<proteinExistence type="predicted"/>
<dbReference type="InterPro" id="IPR038503">
    <property type="entry name" value="SpoIIIAH_sf"/>
</dbReference>
<keyword evidence="3" id="KW-1185">Reference proteome</keyword>
<dbReference type="KEGG" id="whj:H9Q79_18050"/>
<protein>
    <submittedName>
        <fullName evidence="2">SpoIIIAH-like family protein</fullName>
    </submittedName>
</protein>
<dbReference type="Proteomes" id="UP000515860">
    <property type="component" value="Chromosome"/>
</dbReference>
<feature type="region of interest" description="Disordered" evidence="1">
    <location>
        <begin position="34"/>
        <end position="62"/>
    </location>
</feature>
<evidence type="ECO:0000313" key="2">
    <source>
        <dbReference type="EMBL" id="QNM08709.1"/>
    </source>
</evidence>
<evidence type="ECO:0000313" key="3">
    <source>
        <dbReference type="Proteomes" id="UP000515860"/>
    </source>
</evidence>
<reference evidence="2 3" key="1">
    <citation type="submission" date="2020-08" db="EMBL/GenBank/DDBJ databases">
        <authorList>
            <person name="Liu C."/>
            <person name="Sun Q."/>
        </authorList>
    </citation>
    <scope>NUCLEOTIDE SEQUENCE [LARGE SCALE GENOMIC DNA]</scope>
    <source>
        <strain evidence="2 3">NSJ-29</strain>
    </source>
</reference>
<sequence>MKKRFFKKNQIIITALAVLIAIAGYINYADSTLKKGKDSKSTSTVTEAAEGGKESAAGGDENSILQDIESLDYDLTDETANAGSNTATSTSSGESAAADGAGTEAAANDGTAADTGTEAATDTPGEAVLTTASTYMAQARIDREQMRSQTKETLLGIINNENLSEEERQNAVQSMVEMTDAIEKEAAAELLLEAKGFDNVVVNLTGETVDVLVPSTDLGDDQRAQIEDIITRKTGVEVQNIVITPMTGEQ</sequence>
<dbReference type="AlphaFoldDB" id="A0A7G9GD27"/>
<dbReference type="RefSeq" id="WP_249328889.1">
    <property type="nucleotide sequence ID" value="NZ_CP060635.1"/>
</dbReference>
<accession>A0A7G9GD27</accession>
<feature type="region of interest" description="Disordered" evidence="1">
    <location>
        <begin position="78"/>
        <end position="126"/>
    </location>
</feature>
<organism evidence="2 3">
    <name type="scientific">Wansuia hejianensis</name>
    <dbReference type="NCBI Taxonomy" id="2763667"/>
    <lineage>
        <taxon>Bacteria</taxon>
        <taxon>Bacillati</taxon>
        <taxon>Bacillota</taxon>
        <taxon>Clostridia</taxon>
        <taxon>Lachnospirales</taxon>
        <taxon>Lachnospiraceae</taxon>
        <taxon>Wansuia</taxon>
    </lineage>
</organism>
<name>A0A7G9GD27_9FIRM</name>
<evidence type="ECO:0000256" key="1">
    <source>
        <dbReference type="SAM" id="MobiDB-lite"/>
    </source>
</evidence>
<dbReference type="Pfam" id="PF12685">
    <property type="entry name" value="SpoIIIAH"/>
    <property type="match status" value="1"/>
</dbReference>
<dbReference type="InterPro" id="IPR024232">
    <property type="entry name" value="SpoIIIAH"/>
</dbReference>
<dbReference type="Gene3D" id="1.10.287.4300">
    <property type="entry name" value="Stage III sporulation protein AH-like"/>
    <property type="match status" value="1"/>
</dbReference>
<dbReference type="EMBL" id="CP060635">
    <property type="protein sequence ID" value="QNM08709.1"/>
    <property type="molecule type" value="Genomic_DNA"/>
</dbReference>
<gene>
    <name evidence="2" type="ORF">H9Q79_18050</name>
</gene>